<gene>
    <name evidence="1" type="ORF">CPAV1605_297</name>
</gene>
<name>A0A5E8CLE2_9ZZZZ</name>
<proteinExistence type="predicted"/>
<sequence length="153" mass="18085">MTITLNAPRLLTNQQLLNIRKNNIGISLQPLIGSYYEYINVNNDEYLRKSMIKYFREKTKKWLMHGDMDVVKCFSVSGKRVAKVACDTKARSDTDLEKIADYIYDTYVYPKRLVKKVLVKYTKLSGTNWYDLKINQETIRRLLNHVIKKEIKK</sequence>
<organism evidence="1">
    <name type="scientific">seawater metagenome</name>
    <dbReference type="NCBI Taxonomy" id="1561972"/>
    <lineage>
        <taxon>unclassified sequences</taxon>
        <taxon>metagenomes</taxon>
        <taxon>ecological metagenomes</taxon>
    </lineage>
</organism>
<reference evidence="1" key="1">
    <citation type="submission" date="2019-09" db="EMBL/GenBank/DDBJ databases">
        <authorList>
            <person name="Needham M D."/>
        </authorList>
    </citation>
    <scope>NUCLEOTIDE SEQUENCE</scope>
</reference>
<dbReference type="AlphaFoldDB" id="A0A5E8CLE2"/>
<dbReference type="EMBL" id="CABVLZ010000001">
    <property type="protein sequence ID" value="VVU94572.1"/>
    <property type="molecule type" value="Genomic_DNA"/>
</dbReference>
<evidence type="ECO:0000313" key="1">
    <source>
        <dbReference type="EMBL" id="VVU94572.1"/>
    </source>
</evidence>
<protein>
    <submittedName>
        <fullName evidence="1">Uncharacterized protein</fullName>
    </submittedName>
</protein>
<accession>A0A5E8CLE2</accession>